<keyword evidence="3" id="KW-0238">DNA-binding</keyword>
<evidence type="ECO:0000313" key="7">
    <source>
        <dbReference type="Proteomes" id="UP000257039"/>
    </source>
</evidence>
<evidence type="ECO:0000259" key="5">
    <source>
        <dbReference type="PROSITE" id="PS50931"/>
    </source>
</evidence>
<dbReference type="InterPro" id="IPR037402">
    <property type="entry name" value="YidZ_PBP2"/>
</dbReference>
<accession>A0A4P9VVC9</accession>
<dbReference type="GO" id="GO:0003677">
    <property type="term" value="F:DNA binding"/>
    <property type="evidence" value="ECO:0007669"/>
    <property type="project" value="UniProtKB-KW"/>
</dbReference>
<dbReference type="PANTHER" id="PTHR30118">
    <property type="entry name" value="HTH-TYPE TRANSCRIPTIONAL REGULATOR LEUO-RELATED"/>
    <property type="match status" value="1"/>
</dbReference>
<dbReference type="Pfam" id="PF03466">
    <property type="entry name" value="LysR_substrate"/>
    <property type="match status" value="1"/>
</dbReference>
<dbReference type="PANTHER" id="PTHR30118:SF15">
    <property type="entry name" value="TRANSCRIPTIONAL REGULATORY PROTEIN"/>
    <property type="match status" value="1"/>
</dbReference>
<dbReference type="PRINTS" id="PR00039">
    <property type="entry name" value="HTHLYSR"/>
</dbReference>
<evidence type="ECO:0000256" key="4">
    <source>
        <dbReference type="ARBA" id="ARBA00023163"/>
    </source>
</evidence>
<dbReference type="InterPro" id="IPR036388">
    <property type="entry name" value="WH-like_DNA-bd_sf"/>
</dbReference>
<keyword evidence="4" id="KW-0804">Transcription</keyword>
<dbReference type="GO" id="GO:0003700">
    <property type="term" value="F:DNA-binding transcription factor activity"/>
    <property type="evidence" value="ECO:0007669"/>
    <property type="project" value="InterPro"/>
</dbReference>
<name>A0A4P9VVC9_9GAMM</name>
<dbReference type="SUPFAM" id="SSF46785">
    <property type="entry name" value="Winged helix' DNA-binding domain"/>
    <property type="match status" value="1"/>
</dbReference>
<dbReference type="InterPro" id="IPR036390">
    <property type="entry name" value="WH_DNA-bd_sf"/>
</dbReference>
<comment type="similarity">
    <text evidence="1">Belongs to the LysR transcriptional regulatory family.</text>
</comment>
<comment type="caution">
    <text evidence="6">The sequence shown here is derived from an EMBL/GenBank/DDBJ whole genome shotgun (WGS) entry which is preliminary data.</text>
</comment>
<evidence type="ECO:0000256" key="2">
    <source>
        <dbReference type="ARBA" id="ARBA00023015"/>
    </source>
</evidence>
<dbReference type="Gene3D" id="1.10.10.10">
    <property type="entry name" value="Winged helix-like DNA-binding domain superfamily/Winged helix DNA-binding domain"/>
    <property type="match status" value="1"/>
</dbReference>
<gene>
    <name evidence="6" type="ORF">B9G39_13165</name>
</gene>
<dbReference type="Proteomes" id="UP000257039">
    <property type="component" value="Unassembled WGS sequence"/>
</dbReference>
<dbReference type="CDD" id="cd08417">
    <property type="entry name" value="PBP2_Nitroaromatics_like"/>
    <property type="match status" value="1"/>
</dbReference>
<evidence type="ECO:0000256" key="1">
    <source>
        <dbReference type="ARBA" id="ARBA00009437"/>
    </source>
</evidence>
<dbReference type="EMBL" id="NDXW01000001">
    <property type="protein sequence ID" value="RDH46737.1"/>
    <property type="molecule type" value="Genomic_DNA"/>
</dbReference>
<feature type="domain" description="HTH lysR-type" evidence="5">
    <location>
        <begin position="6"/>
        <end position="63"/>
    </location>
</feature>
<dbReference type="AlphaFoldDB" id="A0A4P9VVC9"/>
<sequence length="307" mass="34635">MNLSKIDLNLFVVFDAIYTEANLTRAGHIIGITQPAVSNALSRLREIFNDQLFVRTAHGMVPTPVAQNVIGSVRQALQLIRRSVQQTDQFVASDSERQYRVSMGDLVEAVILPRLFGKLDEIAPRINITSMPVQRREAAKELASGRLDFVIDAPLNTDPQVKHVSLFEDNYVCVMRSDHPLAKASITNEEYLSLKHVQISSRFDSRTDEIDIALGRQGINRHIALSAQHYLMAPLVVRRSNLAMTVPERFARAYPDLHCVNLPFNDIPTMEVHLYWHESTELDAASQWMRDCIINICQALSANSTML</sequence>
<keyword evidence="7" id="KW-1185">Reference proteome</keyword>
<dbReference type="SUPFAM" id="SSF53850">
    <property type="entry name" value="Periplasmic binding protein-like II"/>
    <property type="match status" value="1"/>
</dbReference>
<proteinExistence type="inferred from homology"/>
<protein>
    <submittedName>
        <fullName evidence="6">LysR family transcriptional regulator</fullName>
    </submittedName>
</protein>
<dbReference type="InterPro" id="IPR005119">
    <property type="entry name" value="LysR_subst-bd"/>
</dbReference>
<reference evidence="6 7" key="1">
    <citation type="submission" date="2017-04" db="EMBL/GenBank/DDBJ databases">
        <title>Draft genome sequence of Zooshikella ganghwensis VG4 isolated from Red Sea sediments.</title>
        <authorList>
            <person name="Rehman Z."/>
            <person name="Alam I."/>
            <person name="Kamau A."/>
            <person name="Bajic V."/>
            <person name="Leiknes T."/>
        </authorList>
    </citation>
    <scope>NUCLEOTIDE SEQUENCE [LARGE SCALE GENOMIC DNA]</scope>
    <source>
        <strain evidence="6 7">VG4</strain>
    </source>
</reference>
<dbReference type="Gene3D" id="3.40.190.10">
    <property type="entry name" value="Periplasmic binding protein-like II"/>
    <property type="match status" value="2"/>
</dbReference>
<keyword evidence="2" id="KW-0805">Transcription regulation</keyword>
<dbReference type="RefSeq" id="WP_094789415.1">
    <property type="nucleotide sequence ID" value="NZ_NDXW01000001.1"/>
</dbReference>
<evidence type="ECO:0000256" key="3">
    <source>
        <dbReference type="ARBA" id="ARBA00023125"/>
    </source>
</evidence>
<dbReference type="PROSITE" id="PS50931">
    <property type="entry name" value="HTH_LYSR"/>
    <property type="match status" value="1"/>
</dbReference>
<dbReference type="InterPro" id="IPR050389">
    <property type="entry name" value="LysR-type_TF"/>
</dbReference>
<organism evidence="6 7">
    <name type="scientific">Zooshikella ganghwensis</name>
    <dbReference type="NCBI Taxonomy" id="202772"/>
    <lineage>
        <taxon>Bacteria</taxon>
        <taxon>Pseudomonadati</taxon>
        <taxon>Pseudomonadota</taxon>
        <taxon>Gammaproteobacteria</taxon>
        <taxon>Oceanospirillales</taxon>
        <taxon>Zooshikellaceae</taxon>
        <taxon>Zooshikella</taxon>
    </lineage>
</organism>
<dbReference type="Pfam" id="PF00126">
    <property type="entry name" value="HTH_1"/>
    <property type="match status" value="1"/>
</dbReference>
<dbReference type="InterPro" id="IPR000847">
    <property type="entry name" value="LysR_HTH_N"/>
</dbReference>
<evidence type="ECO:0000313" key="6">
    <source>
        <dbReference type="EMBL" id="RDH46737.1"/>
    </source>
</evidence>